<protein>
    <submittedName>
        <fullName evidence="1">Uncharacterized protein</fullName>
    </submittedName>
</protein>
<evidence type="ECO:0000313" key="1">
    <source>
        <dbReference type="EMBL" id="KAJ2974126.1"/>
    </source>
</evidence>
<name>A0ACC1N6M2_9HYPO</name>
<gene>
    <name evidence="1" type="ORF">NQ176_g6222</name>
</gene>
<accession>A0ACC1N6M2</accession>
<dbReference type="Proteomes" id="UP001143910">
    <property type="component" value="Unassembled WGS sequence"/>
</dbReference>
<dbReference type="EMBL" id="JANJQO010000871">
    <property type="protein sequence ID" value="KAJ2974126.1"/>
    <property type="molecule type" value="Genomic_DNA"/>
</dbReference>
<organism evidence="1 2">
    <name type="scientific">Zarea fungicola</name>
    <dbReference type="NCBI Taxonomy" id="93591"/>
    <lineage>
        <taxon>Eukaryota</taxon>
        <taxon>Fungi</taxon>
        <taxon>Dikarya</taxon>
        <taxon>Ascomycota</taxon>
        <taxon>Pezizomycotina</taxon>
        <taxon>Sordariomycetes</taxon>
        <taxon>Hypocreomycetidae</taxon>
        <taxon>Hypocreales</taxon>
        <taxon>Cordycipitaceae</taxon>
        <taxon>Zarea</taxon>
    </lineage>
</organism>
<proteinExistence type="predicted"/>
<sequence length="644" mass="71426">MGEEATNMAQLGSVALSSTSPKKVAYFYDSDIGNYAYVTGHPMKPHRIRLAHSLIMQYNLYQKMEIYRAKPATRGEMTQFHTDDYIDFLQKVTPDNMDSYMREQGKYNVGDDCPVFDGLFEFCGISAGGSMEGAARLNRQKCDIAVNWAGGLHHAKKCEASGFCYVNDIVLGILELLRFMKRVLYIDIDVHHGDGVEEAFYTTDRVMTVSFHKYGEYFPGTGELRDIGIGQGKHYSVNYPLRDGITDESYKSIFEPVIENVMKYYQPEAVVLQCGGDSLSGDRLGCFNLSMDGHANCVSYVKSFGLPTLVLGGGGYTMRNVARTWAYETGVLVGQDMDRTLPYNEYYEYYAPDFELNVRSSNMENSNSREYLEKITAAVIDNLRNTGPAPSVQMQDVPRKPFGGMTDEEEAELDDLDEDENKDVRMTEHRWDKRVENGAEFEPSDDDDLARVNGATRQSSNKRTFTDFGKDTEEEGTATATQAAENKTTEASIEDSHDINDDTIEDIDAAEQEKGAVDETVNENADKEKTDGDGDVGMADMVPAEDEDTKIKKEEPETEAAPASEDNAADTKEAKKPAGETAASKDKNEVEAAKDSEKASGPQVDSKSSDKTESKDSIEQPADAMDVDGDKEKETETKDIKGSS</sequence>
<comment type="caution">
    <text evidence="1">The sequence shown here is derived from an EMBL/GenBank/DDBJ whole genome shotgun (WGS) entry which is preliminary data.</text>
</comment>
<evidence type="ECO:0000313" key="2">
    <source>
        <dbReference type="Proteomes" id="UP001143910"/>
    </source>
</evidence>
<keyword evidence="2" id="KW-1185">Reference proteome</keyword>
<reference evidence="1" key="1">
    <citation type="submission" date="2022-08" db="EMBL/GenBank/DDBJ databases">
        <title>Genome Sequence of Lecanicillium fungicola.</title>
        <authorList>
            <person name="Buettner E."/>
        </authorList>
    </citation>
    <scope>NUCLEOTIDE SEQUENCE</scope>
    <source>
        <strain evidence="1">Babe33</strain>
    </source>
</reference>